<evidence type="ECO:0000256" key="3">
    <source>
        <dbReference type="ARBA" id="ARBA00022989"/>
    </source>
</evidence>
<dbReference type="InterPro" id="IPR036259">
    <property type="entry name" value="MFS_trans_sf"/>
</dbReference>
<dbReference type="Gene3D" id="1.20.1250.20">
    <property type="entry name" value="MFS general substrate transporter like domains"/>
    <property type="match status" value="1"/>
</dbReference>
<evidence type="ECO:0000256" key="4">
    <source>
        <dbReference type="ARBA" id="ARBA00023136"/>
    </source>
</evidence>
<evidence type="ECO:0000256" key="7">
    <source>
        <dbReference type="SAM" id="Phobius"/>
    </source>
</evidence>
<evidence type="ECO:0000313" key="9">
    <source>
        <dbReference type="Proteomes" id="UP000815325"/>
    </source>
</evidence>
<keyword evidence="9" id="KW-1185">Reference proteome</keyword>
<dbReference type="PANTHER" id="PTHR11662:SF446">
    <property type="entry name" value="SODIUM-DEPENDENT PHOSPHATE TRANSPORT PROTEIN 1, CHLOROPLASTIC"/>
    <property type="match status" value="1"/>
</dbReference>
<feature type="compositionally biased region" description="Low complexity" evidence="6">
    <location>
        <begin position="367"/>
        <end position="434"/>
    </location>
</feature>
<dbReference type="PANTHER" id="PTHR11662">
    <property type="entry name" value="SOLUTE CARRIER FAMILY 17"/>
    <property type="match status" value="1"/>
</dbReference>
<dbReference type="Pfam" id="PF07690">
    <property type="entry name" value="MFS_1"/>
    <property type="match status" value="1"/>
</dbReference>
<feature type="transmembrane region" description="Helical" evidence="7">
    <location>
        <begin position="228"/>
        <end position="248"/>
    </location>
</feature>
<reference evidence="8" key="1">
    <citation type="submission" date="2017-08" db="EMBL/GenBank/DDBJ databases">
        <authorList>
            <person name="Polle J.E."/>
            <person name="Barry K."/>
            <person name="Cushman J."/>
            <person name="Schmutz J."/>
            <person name="Tran D."/>
            <person name="Hathwaick L.T."/>
            <person name="Yim W.C."/>
            <person name="Jenkins J."/>
            <person name="Mckie-Krisberg Z.M."/>
            <person name="Prochnik S."/>
            <person name="Lindquist E."/>
            <person name="Dockter R.B."/>
            <person name="Adam C."/>
            <person name="Molina H."/>
            <person name="Bunkerborg J."/>
            <person name="Jin E."/>
            <person name="Buchheim M."/>
            <person name="Magnuson J."/>
        </authorList>
    </citation>
    <scope>NUCLEOTIDE SEQUENCE</scope>
    <source>
        <strain evidence="8">CCAP 19/18</strain>
    </source>
</reference>
<comment type="similarity">
    <text evidence="5">Belongs to the major facilitator superfamily. Sodium/anion cotransporter (TC 2.A.1.14) family.</text>
</comment>
<feature type="compositionally biased region" description="Polar residues" evidence="6">
    <location>
        <begin position="331"/>
        <end position="340"/>
    </location>
</feature>
<comment type="caution">
    <text evidence="8">The sequence shown here is derived from an EMBL/GenBank/DDBJ whole genome shotgun (WGS) entry which is preliminary data.</text>
</comment>
<dbReference type="SUPFAM" id="SSF103473">
    <property type="entry name" value="MFS general substrate transporter"/>
    <property type="match status" value="1"/>
</dbReference>
<gene>
    <name evidence="8" type="ORF">DUNSADRAFT_11172</name>
</gene>
<feature type="compositionally biased region" description="Polar residues" evidence="6">
    <location>
        <begin position="506"/>
        <end position="515"/>
    </location>
</feature>
<evidence type="ECO:0000256" key="1">
    <source>
        <dbReference type="ARBA" id="ARBA00004141"/>
    </source>
</evidence>
<comment type="subcellular location">
    <subcellularLocation>
        <location evidence="1">Membrane</location>
        <topology evidence="1">Multi-pass membrane protein</topology>
    </subcellularLocation>
</comment>
<feature type="compositionally biased region" description="Low complexity" evidence="6">
    <location>
        <begin position="262"/>
        <end position="314"/>
    </location>
</feature>
<feature type="region of interest" description="Disordered" evidence="6">
    <location>
        <begin position="256"/>
        <end position="314"/>
    </location>
</feature>
<sequence length="615" mass="63838">MNFLKYPIPIMRVLQTPNLGGQVRPSFARPFSTRILLSSTKLPLAPQHHHHVHTAASLVGAGPLEEKKSSWKPIVAITAVAMLTCNLHRSVFTMLLPDISAHHLLTLKDVGVMNSAMLGGYLAGQIPAGFLSDMLGGERVLLVGLLLWSLATASTGLMPTRAGLIASRIAMGLFSACAMPATSAMAARWVPPQVKASTLATVYMLFNMGGVLGLVATPFIAQVCGFSSTFMATGLAGALWAVGSWLYLPQNGPESHGLKGRTSSSSSIDNTSSSSSSSSSIDNTSSSSSSNGGGSSSSDASNSRGSGSNIGNEGSVAASGLLQASGFGENGASSSNSSDYGQLSGSNGGGGMVSSLGTTHVVEGRVGSSDGVSSSNSNSSSNSSSDSSNGSSSSSNGSNSNGSSSSSSNGQGDSSYGQLVSKSSSASGSTHGSAPCPEWNGASSPAQTGAVRVSAATVVETQPSLMQQQQQQQQQHLERAFHAEYPGQSLYTNGGGLCTDAHAEQKTSNTPQQALKLQHEQQQQHEHEQQQQQSMGEAQPHSVQPLKPKGPPVLAQILVLCWAHAVMGWGFFIFQSWIPLYLRPPPSLSPCAIKSNLHHMLPMFLFPSYSWIPLD</sequence>
<feature type="region of interest" description="Disordered" evidence="6">
    <location>
        <begin position="328"/>
        <end position="448"/>
    </location>
</feature>
<proteinExistence type="inferred from homology"/>
<feature type="region of interest" description="Disordered" evidence="6">
    <location>
        <begin position="496"/>
        <end position="547"/>
    </location>
</feature>
<dbReference type="Proteomes" id="UP000815325">
    <property type="component" value="Unassembled WGS sequence"/>
</dbReference>
<evidence type="ECO:0000313" key="8">
    <source>
        <dbReference type="EMBL" id="KAF5832833.1"/>
    </source>
</evidence>
<keyword evidence="3 7" id="KW-1133">Transmembrane helix</keyword>
<evidence type="ECO:0000256" key="5">
    <source>
        <dbReference type="ARBA" id="ARBA00024362"/>
    </source>
</evidence>
<dbReference type="EMBL" id="MU069846">
    <property type="protein sequence ID" value="KAF5832833.1"/>
    <property type="molecule type" value="Genomic_DNA"/>
</dbReference>
<feature type="transmembrane region" description="Helical" evidence="7">
    <location>
        <begin position="140"/>
        <end position="157"/>
    </location>
</feature>
<dbReference type="InterPro" id="IPR011701">
    <property type="entry name" value="MFS"/>
</dbReference>
<dbReference type="InterPro" id="IPR050382">
    <property type="entry name" value="MFS_Na/Anion_cotransporter"/>
</dbReference>
<feature type="transmembrane region" description="Helical" evidence="7">
    <location>
        <begin position="169"/>
        <end position="190"/>
    </location>
</feature>
<keyword evidence="2 7" id="KW-0812">Transmembrane</keyword>
<protein>
    <submittedName>
        <fullName evidence="8">Major facilitator superfamily domain-containing protein</fullName>
    </submittedName>
</protein>
<feature type="compositionally biased region" description="Basic and acidic residues" evidence="6">
    <location>
        <begin position="517"/>
        <end position="529"/>
    </location>
</feature>
<feature type="transmembrane region" description="Helical" evidence="7">
    <location>
        <begin position="202"/>
        <end position="221"/>
    </location>
</feature>
<evidence type="ECO:0000256" key="6">
    <source>
        <dbReference type="SAM" id="MobiDB-lite"/>
    </source>
</evidence>
<name>A0ABQ7GDZ4_DUNSA</name>
<keyword evidence="4 7" id="KW-0472">Membrane</keyword>
<organism evidence="8 9">
    <name type="scientific">Dunaliella salina</name>
    <name type="common">Green alga</name>
    <name type="synonym">Protococcus salinus</name>
    <dbReference type="NCBI Taxonomy" id="3046"/>
    <lineage>
        <taxon>Eukaryota</taxon>
        <taxon>Viridiplantae</taxon>
        <taxon>Chlorophyta</taxon>
        <taxon>core chlorophytes</taxon>
        <taxon>Chlorophyceae</taxon>
        <taxon>CS clade</taxon>
        <taxon>Chlamydomonadales</taxon>
        <taxon>Dunaliellaceae</taxon>
        <taxon>Dunaliella</taxon>
    </lineage>
</organism>
<evidence type="ECO:0000256" key="2">
    <source>
        <dbReference type="ARBA" id="ARBA00022692"/>
    </source>
</evidence>
<accession>A0ABQ7GDZ4</accession>